<dbReference type="PANTHER" id="PTHR21193:SF3">
    <property type="entry name" value="OXIDOREDUCTASE-LIKE DOMAIN-CONTAINING PROTEIN 1"/>
    <property type="match status" value="1"/>
</dbReference>
<protein>
    <recommendedName>
        <fullName evidence="1">Oxidoreductase-like domain-containing protein</fullName>
    </recommendedName>
</protein>
<dbReference type="InterPro" id="IPR039251">
    <property type="entry name" value="OXLD1"/>
</dbReference>
<dbReference type="PANTHER" id="PTHR21193">
    <property type="entry name" value="OXIDOREDUCTASE-LIKE DOMAIN-CONTAINING PROTEIN 1"/>
    <property type="match status" value="1"/>
</dbReference>
<evidence type="ECO:0000259" key="1">
    <source>
        <dbReference type="Pfam" id="PF09791"/>
    </source>
</evidence>
<evidence type="ECO:0000313" key="3">
    <source>
        <dbReference type="Proteomes" id="UP000053989"/>
    </source>
</evidence>
<organism evidence="2 3">
    <name type="scientific">Scleroderma citrinum Foug A</name>
    <dbReference type="NCBI Taxonomy" id="1036808"/>
    <lineage>
        <taxon>Eukaryota</taxon>
        <taxon>Fungi</taxon>
        <taxon>Dikarya</taxon>
        <taxon>Basidiomycota</taxon>
        <taxon>Agaricomycotina</taxon>
        <taxon>Agaricomycetes</taxon>
        <taxon>Agaricomycetidae</taxon>
        <taxon>Boletales</taxon>
        <taxon>Sclerodermatineae</taxon>
        <taxon>Sclerodermataceae</taxon>
        <taxon>Scleroderma</taxon>
    </lineage>
</organism>
<keyword evidence="3" id="KW-1185">Reference proteome</keyword>
<dbReference type="HOGENOM" id="CLU_092489_1_0_1"/>
<dbReference type="InterPro" id="IPR019180">
    <property type="entry name" value="Oxidoreductase-like_N"/>
</dbReference>
<feature type="non-terminal residue" evidence="2">
    <location>
        <position position="1"/>
    </location>
</feature>
<name>A0A0C3DK53_9AGAM</name>
<dbReference type="Pfam" id="PF09791">
    <property type="entry name" value="Oxidored-like"/>
    <property type="match status" value="1"/>
</dbReference>
<reference evidence="2 3" key="1">
    <citation type="submission" date="2014-04" db="EMBL/GenBank/DDBJ databases">
        <authorList>
            <consortium name="DOE Joint Genome Institute"/>
            <person name="Kuo A."/>
            <person name="Kohler A."/>
            <person name="Nagy L.G."/>
            <person name="Floudas D."/>
            <person name="Copeland A."/>
            <person name="Barry K.W."/>
            <person name="Cichocki N."/>
            <person name="Veneault-Fourrey C."/>
            <person name="LaButti K."/>
            <person name="Lindquist E.A."/>
            <person name="Lipzen A."/>
            <person name="Lundell T."/>
            <person name="Morin E."/>
            <person name="Murat C."/>
            <person name="Sun H."/>
            <person name="Tunlid A."/>
            <person name="Henrissat B."/>
            <person name="Grigoriev I.V."/>
            <person name="Hibbett D.S."/>
            <person name="Martin F."/>
            <person name="Nordberg H.P."/>
            <person name="Cantor M.N."/>
            <person name="Hua S.X."/>
        </authorList>
    </citation>
    <scope>NUCLEOTIDE SEQUENCE [LARGE SCALE GENOMIC DNA]</scope>
    <source>
        <strain evidence="2 3">Foug A</strain>
    </source>
</reference>
<dbReference type="InParanoid" id="A0A0C3DK53"/>
<gene>
    <name evidence="2" type="ORF">SCLCIDRAFT_77025</name>
</gene>
<evidence type="ECO:0000313" key="2">
    <source>
        <dbReference type="EMBL" id="KIM56689.1"/>
    </source>
</evidence>
<dbReference type="EMBL" id="KN822111">
    <property type="protein sequence ID" value="KIM56689.1"/>
    <property type="molecule type" value="Genomic_DNA"/>
</dbReference>
<dbReference type="AlphaFoldDB" id="A0A0C3DK53"/>
<dbReference type="OrthoDB" id="10064411at2759"/>
<accession>A0A0C3DK53</accession>
<proteinExistence type="predicted"/>
<dbReference type="GO" id="GO:0005739">
    <property type="term" value="C:mitochondrion"/>
    <property type="evidence" value="ECO:0007669"/>
    <property type="project" value="TreeGrafter"/>
</dbReference>
<dbReference type="Proteomes" id="UP000053989">
    <property type="component" value="Unassembled WGS sequence"/>
</dbReference>
<dbReference type="STRING" id="1036808.A0A0C3DK53"/>
<reference evidence="3" key="2">
    <citation type="submission" date="2015-01" db="EMBL/GenBank/DDBJ databases">
        <title>Evolutionary Origins and Diversification of the Mycorrhizal Mutualists.</title>
        <authorList>
            <consortium name="DOE Joint Genome Institute"/>
            <consortium name="Mycorrhizal Genomics Consortium"/>
            <person name="Kohler A."/>
            <person name="Kuo A."/>
            <person name="Nagy L.G."/>
            <person name="Floudas D."/>
            <person name="Copeland A."/>
            <person name="Barry K.W."/>
            <person name="Cichocki N."/>
            <person name="Veneault-Fourrey C."/>
            <person name="LaButti K."/>
            <person name="Lindquist E.A."/>
            <person name="Lipzen A."/>
            <person name="Lundell T."/>
            <person name="Morin E."/>
            <person name="Murat C."/>
            <person name="Riley R."/>
            <person name="Ohm R."/>
            <person name="Sun H."/>
            <person name="Tunlid A."/>
            <person name="Henrissat B."/>
            <person name="Grigoriev I.V."/>
            <person name="Hibbett D.S."/>
            <person name="Martin F."/>
        </authorList>
    </citation>
    <scope>NUCLEOTIDE SEQUENCE [LARGE SCALE GENOMIC DNA]</scope>
    <source>
        <strain evidence="3">Foug A</strain>
    </source>
</reference>
<feature type="non-terminal residue" evidence="2">
    <location>
        <position position="161"/>
    </location>
</feature>
<feature type="domain" description="Oxidoreductase-like" evidence="1">
    <location>
        <begin position="53"/>
        <end position="98"/>
    </location>
</feature>
<sequence>RLSRRGHNLTERFRTLENGILGQNSLTLSQDSTSIVQEQRAHYEPAGNARERTIAGFVVPEEPVPPADDECCMSGCAVCVYDLYEESLSAYKASVENLRSVLSALSIPEHEWPARIRTRSTSPTSSGVGVKQREVVLSAFEEMERVLEEKRARRAVGEAES</sequence>